<evidence type="ECO:0000313" key="2">
    <source>
        <dbReference type="EMBL" id="KKL47607.1"/>
    </source>
</evidence>
<dbReference type="EMBL" id="LAZR01033606">
    <property type="protein sequence ID" value="KKL47607.1"/>
    <property type="molecule type" value="Genomic_DNA"/>
</dbReference>
<name>A0A0F9F911_9ZZZZ</name>
<protein>
    <submittedName>
        <fullName evidence="2">Uncharacterized protein</fullName>
    </submittedName>
</protein>
<dbReference type="AlphaFoldDB" id="A0A0F9F911"/>
<gene>
    <name evidence="2" type="ORF">LCGC14_2333880</name>
</gene>
<feature type="non-terminal residue" evidence="2">
    <location>
        <position position="1"/>
    </location>
</feature>
<sequence length="69" mass="7546">KRNGGTPDSQVGFFENFDLANTGFHAIEDPNVAIEKIAAQAKLDAAEMKETMSNEASQDDNRSKMEVSK</sequence>
<organism evidence="2">
    <name type="scientific">marine sediment metagenome</name>
    <dbReference type="NCBI Taxonomy" id="412755"/>
    <lineage>
        <taxon>unclassified sequences</taxon>
        <taxon>metagenomes</taxon>
        <taxon>ecological metagenomes</taxon>
    </lineage>
</organism>
<proteinExistence type="predicted"/>
<feature type="compositionally biased region" description="Basic and acidic residues" evidence="1">
    <location>
        <begin position="59"/>
        <end position="69"/>
    </location>
</feature>
<comment type="caution">
    <text evidence="2">The sequence shown here is derived from an EMBL/GenBank/DDBJ whole genome shotgun (WGS) entry which is preliminary data.</text>
</comment>
<accession>A0A0F9F911</accession>
<evidence type="ECO:0000256" key="1">
    <source>
        <dbReference type="SAM" id="MobiDB-lite"/>
    </source>
</evidence>
<reference evidence="2" key="1">
    <citation type="journal article" date="2015" name="Nature">
        <title>Complex archaea that bridge the gap between prokaryotes and eukaryotes.</title>
        <authorList>
            <person name="Spang A."/>
            <person name="Saw J.H."/>
            <person name="Jorgensen S.L."/>
            <person name="Zaremba-Niedzwiedzka K."/>
            <person name="Martijn J."/>
            <person name="Lind A.E."/>
            <person name="van Eijk R."/>
            <person name="Schleper C."/>
            <person name="Guy L."/>
            <person name="Ettema T.J."/>
        </authorList>
    </citation>
    <scope>NUCLEOTIDE SEQUENCE</scope>
</reference>
<feature type="region of interest" description="Disordered" evidence="1">
    <location>
        <begin position="48"/>
        <end position="69"/>
    </location>
</feature>